<evidence type="ECO:0000313" key="2">
    <source>
        <dbReference type="EMBL" id="CAI9961913.1"/>
    </source>
</evidence>
<feature type="compositionally biased region" description="Polar residues" evidence="1">
    <location>
        <begin position="33"/>
        <end position="72"/>
    </location>
</feature>
<protein>
    <submittedName>
        <fullName evidence="3">Hypothetical_protein</fullName>
    </submittedName>
</protein>
<sequence length="183" mass="20596">MPENKRGISEQSQGSRCFQELQAAQPALLSVTSSRLNQSKSRFDNISQKVTSESSKSHFSTRNYSRHPQNTCRPPFSLGKFQNSEKQGQRTGQGREQRTRKANSEGISRQSELSACFRVLQAAQPALLERFVQGSSGRNPDFPCFQANILKKCILRARSSLSLPGFEVDKLETRVGLESWQEK</sequence>
<keyword evidence="4" id="KW-1185">Reference proteome</keyword>
<name>A0AA86QPQ9_9EUKA</name>
<dbReference type="AlphaFoldDB" id="A0AA86QPQ9"/>
<proteinExistence type="predicted"/>
<gene>
    <name evidence="2" type="ORF">HINF_LOCUS49558</name>
    <name evidence="3" type="ORF">HINF_LOCUS76195</name>
</gene>
<dbReference type="EMBL" id="CAXDID020000699">
    <property type="protein sequence ID" value="CAL6111017.1"/>
    <property type="molecule type" value="Genomic_DNA"/>
</dbReference>
<evidence type="ECO:0000313" key="3">
    <source>
        <dbReference type="EMBL" id="CAL6111017.1"/>
    </source>
</evidence>
<reference evidence="2" key="1">
    <citation type="submission" date="2023-06" db="EMBL/GenBank/DDBJ databases">
        <authorList>
            <person name="Kurt Z."/>
        </authorList>
    </citation>
    <scope>NUCLEOTIDE SEQUENCE</scope>
</reference>
<accession>A0AA86QPQ9</accession>
<feature type="compositionally biased region" description="Basic and acidic residues" evidence="1">
    <location>
        <begin position="93"/>
        <end position="103"/>
    </location>
</feature>
<evidence type="ECO:0000313" key="4">
    <source>
        <dbReference type="Proteomes" id="UP001642409"/>
    </source>
</evidence>
<comment type="caution">
    <text evidence="2">The sequence shown here is derived from an EMBL/GenBank/DDBJ whole genome shotgun (WGS) entry which is preliminary data.</text>
</comment>
<evidence type="ECO:0000256" key="1">
    <source>
        <dbReference type="SAM" id="MobiDB-lite"/>
    </source>
</evidence>
<feature type="region of interest" description="Disordered" evidence="1">
    <location>
        <begin position="33"/>
        <end position="107"/>
    </location>
</feature>
<organism evidence="2">
    <name type="scientific">Hexamita inflata</name>
    <dbReference type="NCBI Taxonomy" id="28002"/>
    <lineage>
        <taxon>Eukaryota</taxon>
        <taxon>Metamonada</taxon>
        <taxon>Diplomonadida</taxon>
        <taxon>Hexamitidae</taxon>
        <taxon>Hexamitinae</taxon>
        <taxon>Hexamita</taxon>
    </lineage>
</organism>
<dbReference type="Proteomes" id="UP001642409">
    <property type="component" value="Unassembled WGS sequence"/>
</dbReference>
<dbReference type="EMBL" id="CATOUU010000949">
    <property type="protein sequence ID" value="CAI9961913.1"/>
    <property type="molecule type" value="Genomic_DNA"/>
</dbReference>
<reference evidence="3 4" key="2">
    <citation type="submission" date="2024-07" db="EMBL/GenBank/DDBJ databases">
        <authorList>
            <person name="Akdeniz Z."/>
        </authorList>
    </citation>
    <scope>NUCLEOTIDE SEQUENCE [LARGE SCALE GENOMIC DNA]</scope>
</reference>